<proteinExistence type="predicted"/>
<sequence>MFASCQRLSFVYYWTMQSSSHPFLAVSCIPTKLSHFSVPPLSHGAALILPSKIYDGRLSRAYFCLSLHWMRGWVSGLLTWGEWFTRGTHLSRACRLVSDKLICTTHSGCMYIWFKYILGREYVVNLHKLSWLVSEHRSPTLWVAFIPHTSILILWEQERYVHLSQDVLPVSLAIPSTWG</sequence>
<reference evidence="1 2" key="1">
    <citation type="journal article" date="2016" name="Mol. Biol. Evol.">
        <title>Comparative Genomics of Early-Diverging Mushroom-Forming Fungi Provides Insights into the Origins of Lignocellulose Decay Capabilities.</title>
        <authorList>
            <person name="Nagy L.G."/>
            <person name="Riley R."/>
            <person name="Tritt A."/>
            <person name="Adam C."/>
            <person name="Daum C."/>
            <person name="Floudas D."/>
            <person name="Sun H."/>
            <person name="Yadav J.S."/>
            <person name="Pangilinan J."/>
            <person name="Larsson K.H."/>
            <person name="Matsuura K."/>
            <person name="Barry K."/>
            <person name="Labutti K."/>
            <person name="Kuo R."/>
            <person name="Ohm R.A."/>
            <person name="Bhattacharya S.S."/>
            <person name="Shirouzu T."/>
            <person name="Yoshinaga Y."/>
            <person name="Martin F.M."/>
            <person name="Grigoriev I.V."/>
            <person name="Hibbett D.S."/>
        </authorList>
    </citation>
    <scope>NUCLEOTIDE SEQUENCE [LARGE SCALE GENOMIC DNA]</scope>
    <source>
        <strain evidence="1 2">L-15889</strain>
    </source>
</reference>
<dbReference type="EMBL" id="KV429073">
    <property type="protein sequence ID" value="KZT67770.1"/>
    <property type="molecule type" value="Genomic_DNA"/>
</dbReference>
<protein>
    <submittedName>
        <fullName evidence="1">Uncharacterized protein</fullName>
    </submittedName>
</protein>
<accession>A0A165P503</accession>
<dbReference type="OrthoDB" id="10630573at2759"/>
<evidence type="ECO:0000313" key="1">
    <source>
        <dbReference type="EMBL" id="KZT67770.1"/>
    </source>
</evidence>
<gene>
    <name evidence="1" type="ORF">DAEQUDRAFT_380383</name>
</gene>
<dbReference type="AlphaFoldDB" id="A0A165P503"/>
<keyword evidence="2" id="KW-1185">Reference proteome</keyword>
<dbReference type="PROSITE" id="PS51257">
    <property type="entry name" value="PROKAR_LIPOPROTEIN"/>
    <property type="match status" value="1"/>
</dbReference>
<name>A0A165P503_9APHY</name>
<organism evidence="1 2">
    <name type="scientific">Daedalea quercina L-15889</name>
    <dbReference type="NCBI Taxonomy" id="1314783"/>
    <lineage>
        <taxon>Eukaryota</taxon>
        <taxon>Fungi</taxon>
        <taxon>Dikarya</taxon>
        <taxon>Basidiomycota</taxon>
        <taxon>Agaricomycotina</taxon>
        <taxon>Agaricomycetes</taxon>
        <taxon>Polyporales</taxon>
        <taxon>Fomitopsis</taxon>
    </lineage>
</organism>
<dbReference type="Proteomes" id="UP000076727">
    <property type="component" value="Unassembled WGS sequence"/>
</dbReference>
<evidence type="ECO:0000313" key="2">
    <source>
        <dbReference type="Proteomes" id="UP000076727"/>
    </source>
</evidence>